<dbReference type="SUPFAM" id="SSF51430">
    <property type="entry name" value="NAD(P)-linked oxidoreductase"/>
    <property type="match status" value="1"/>
</dbReference>
<evidence type="ECO:0000259" key="4">
    <source>
        <dbReference type="Pfam" id="PF00248"/>
    </source>
</evidence>
<feature type="domain" description="NADP-dependent oxidoreductase" evidence="4">
    <location>
        <begin position="19"/>
        <end position="287"/>
    </location>
</feature>
<protein>
    <submittedName>
        <fullName evidence="5">BZ3500_MvSof-1268-A1-R1_Chr11-3g03543 protein</fullName>
    </submittedName>
</protein>
<dbReference type="PROSITE" id="PS00798">
    <property type="entry name" value="ALDOKETO_REDUCTASE_1"/>
    <property type="match status" value="1"/>
</dbReference>
<feature type="active site" description="Proton donor" evidence="1">
    <location>
        <position position="52"/>
    </location>
</feature>
<evidence type="ECO:0000313" key="6">
    <source>
        <dbReference type="Proteomes" id="UP000249723"/>
    </source>
</evidence>
<evidence type="ECO:0000313" key="5">
    <source>
        <dbReference type="EMBL" id="SCZ95013.1"/>
    </source>
</evidence>
<name>A0A2X0N8A6_9BASI</name>
<dbReference type="CDD" id="cd19071">
    <property type="entry name" value="AKR_AKR1-5-like"/>
    <property type="match status" value="1"/>
</dbReference>
<dbReference type="Pfam" id="PF00248">
    <property type="entry name" value="Aldo_ket_red"/>
    <property type="match status" value="1"/>
</dbReference>
<dbReference type="InterPro" id="IPR023210">
    <property type="entry name" value="NADP_OxRdtase_dom"/>
</dbReference>
<gene>
    <name evidence="5" type="ORF">BZ3500_MVSOF-1268-A1-R1_CHR11-3G03543</name>
</gene>
<feature type="site" description="Lowers pKa of active site Tyr" evidence="3">
    <location>
        <position position="77"/>
    </location>
</feature>
<evidence type="ECO:0000256" key="1">
    <source>
        <dbReference type="PIRSR" id="PIRSR000097-1"/>
    </source>
</evidence>
<sequence>MSLGRTFTLGSSAIKIPAVGLGTWQSEPGEVRKAVASAIKVGYRHIDAAWIYGNEVEVGQGIVDSQIPRSDLFITSKLWNSFHSPERVEKALDETLHNLGLGYLDLYLMHWPVAFGKGKAENGKSPKVDQELTKDPMPTWRAMEKLVDSGKVKSVGISNFSIERAKNLLEQARIKPAVNQVELNLRCSQPELVKVGFTSHASGLSGCFTDRTGRIILQWSKENGILLEAYSPLGSTGAPQLEDEVVQTIAKAHNVGPANVLISWQVQRGIVCLPKSVTPKRIEDNFKGKSIGPLCLTRLALEAILTHCFLPPLAGWVDIELTPQEMEKLEARSKELGQTRTVDPSRAWGVDIFGEGSHKKKSKL</sequence>
<dbReference type="EMBL" id="FMWP01000060">
    <property type="protein sequence ID" value="SCZ95013.1"/>
    <property type="molecule type" value="Genomic_DNA"/>
</dbReference>
<dbReference type="GO" id="GO:0016491">
    <property type="term" value="F:oxidoreductase activity"/>
    <property type="evidence" value="ECO:0007669"/>
    <property type="project" value="InterPro"/>
</dbReference>
<dbReference type="InterPro" id="IPR020471">
    <property type="entry name" value="AKR"/>
</dbReference>
<dbReference type="InterPro" id="IPR018170">
    <property type="entry name" value="Aldo/ket_reductase_CS"/>
</dbReference>
<dbReference type="PROSITE" id="PS00062">
    <property type="entry name" value="ALDOKETO_REDUCTASE_2"/>
    <property type="match status" value="1"/>
</dbReference>
<dbReference type="InterPro" id="IPR036812">
    <property type="entry name" value="NAD(P)_OxRdtase_dom_sf"/>
</dbReference>
<evidence type="ECO:0000256" key="3">
    <source>
        <dbReference type="PIRSR" id="PIRSR000097-3"/>
    </source>
</evidence>
<dbReference type="AlphaFoldDB" id="A0A2X0N8A6"/>
<feature type="binding site" evidence="2">
    <location>
        <position position="110"/>
    </location>
    <ligand>
        <name>substrate</name>
    </ligand>
</feature>
<dbReference type="STRING" id="289078.A0A2X0N8A6"/>
<dbReference type="Gene3D" id="3.20.20.100">
    <property type="entry name" value="NADP-dependent oxidoreductase domain"/>
    <property type="match status" value="1"/>
</dbReference>
<dbReference type="Proteomes" id="UP000249723">
    <property type="component" value="Unassembled WGS sequence"/>
</dbReference>
<accession>A0A2X0N8A6</accession>
<organism evidence="5 6">
    <name type="scientific">Microbotryum saponariae</name>
    <dbReference type="NCBI Taxonomy" id="289078"/>
    <lineage>
        <taxon>Eukaryota</taxon>
        <taxon>Fungi</taxon>
        <taxon>Dikarya</taxon>
        <taxon>Basidiomycota</taxon>
        <taxon>Pucciniomycotina</taxon>
        <taxon>Microbotryomycetes</taxon>
        <taxon>Microbotryales</taxon>
        <taxon>Microbotryaceae</taxon>
        <taxon>Microbotryum</taxon>
    </lineage>
</organism>
<evidence type="ECO:0000256" key="2">
    <source>
        <dbReference type="PIRSR" id="PIRSR000097-2"/>
    </source>
</evidence>
<keyword evidence="6" id="KW-1185">Reference proteome</keyword>
<proteinExistence type="predicted"/>
<dbReference type="OrthoDB" id="416253at2759"/>
<reference evidence="6" key="1">
    <citation type="submission" date="2016-10" db="EMBL/GenBank/DDBJ databases">
        <authorList>
            <person name="Jeantristanb JTB J.-T."/>
            <person name="Ricardo R."/>
        </authorList>
    </citation>
    <scope>NUCLEOTIDE SEQUENCE [LARGE SCALE GENOMIC DNA]</scope>
</reference>
<dbReference type="PANTHER" id="PTHR11732">
    <property type="entry name" value="ALDO/KETO REDUCTASE"/>
    <property type="match status" value="1"/>
</dbReference>
<dbReference type="PRINTS" id="PR00069">
    <property type="entry name" value="ALDKETRDTASE"/>
</dbReference>